<gene>
    <name evidence="1" type="ORF">HNP32_001305</name>
</gene>
<organism evidence="1 2">
    <name type="scientific">Brevundimonas bullata</name>
    <dbReference type="NCBI Taxonomy" id="13160"/>
    <lineage>
        <taxon>Bacteria</taxon>
        <taxon>Pseudomonadati</taxon>
        <taxon>Pseudomonadota</taxon>
        <taxon>Alphaproteobacteria</taxon>
        <taxon>Caulobacterales</taxon>
        <taxon>Caulobacteraceae</taxon>
        <taxon>Brevundimonas</taxon>
    </lineage>
</organism>
<dbReference type="AlphaFoldDB" id="A0A7W7N3Q2"/>
<protein>
    <submittedName>
        <fullName evidence="1">Uncharacterized protein</fullName>
    </submittedName>
</protein>
<dbReference type="EMBL" id="JACHKY010000002">
    <property type="protein sequence ID" value="MBB4797581.1"/>
    <property type="molecule type" value="Genomic_DNA"/>
</dbReference>
<evidence type="ECO:0000313" key="2">
    <source>
        <dbReference type="Proteomes" id="UP000539957"/>
    </source>
</evidence>
<keyword evidence="2" id="KW-1185">Reference proteome</keyword>
<sequence length="90" mass="9930">MIDLIGKLYEPEPTNPDGQPVLLHGWHVNVTSDFMDEHPELEAYQVAPAPLLRVWAGDDHHAPVETIPLRFADEAAARLAAPVLFGDPAR</sequence>
<name>A0A7W7N3Q2_9CAUL</name>
<dbReference type="RefSeq" id="WP_184268289.1">
    <property type="nucleotide sequence ID" value="NZ_JACHKY010000002.1"/>
</dbReference>
<comment type="caution">
    <text evidence="1">The sequence shown here is derived from an EMBL/GenBank/DDBJ whole genome shotgun (WGS) entry which is preliminary data.</text>
</comment>
<proteinExistence type="predicted"/>
<dbReference type="Proteomes" id="UP000539957">
    <property type="component" value="Unassembled WGS sequence"/>
</dbReference>
<reference evidence="1 2" key="1">
    <citation type="submission" date="2020-08" db="EMBL/GenBank/DDBJ databases">
        <title>Functional genomics of gut bacteria from endangered species of beetles.</title>
        <authorList>
            <person name="Carlos-Shanley C."/>
        </authorList>
    </citation>
    <scope>NUCLEOTIDE SEQUENCE [LARGE SCALE GENOMIC DNA]</scope>
    <source>
        <strain evidence="1 2">S00123</strain>
    </source>
</reference>
<evidence type="ECO:0000313" key="1">
    <source>
        <dbReference type="EMBL" id="MBB4797581.1"/>
    </source>
</evidence>
<accession>A0A7W7N3Q2</accession>